<proteinExistence type="predicted"/>
<dbReference type="Proteomes" id="UP001184614">
    <property type="component" value="Unassembled WGS sequence"/>
</dbReference>
<reference evidence="1 2" key="1">
    <citation type="submission" date="2023-07" db="EMBL/GenBank/DDBJ databases">
        <title>Sorghum-associated microbial communities from plants grown in Nebraska, USA.</title>
        <authorList>
            <person name="Schachtman D."/>
        </authorList>
    </citation>
    <scope>NUCLEOTIDE SEQUENCE [LARGE SCALE GENOMIC DNA]</scope>
    <source>
        <strain evidence="1 2">DS1730</strain>
    </source>
</reference>
<evidence type="ECO:0000313" key="2">
    <source>
        <dbReference type="Proteomes" id="UP001184614"/>
    </source>
</evidence>
<dbReference type="EMBL" id="JAVDQT010000005">
    <property type="protein sequence ID" value="MDR6433408.1"/>
    <property type="molecule type" value="Genomic_DNA"/>
</dbReference>
<organism evidence="1 2">
    <name type="scientific">Brucella pseudogrignonensis</name>
    <dbReference type="NCBI Taxonomy" id="419475"/>
    <lineage>
        <taxon>Bacteria</taxon>
        <taxon>Pseudomonadati</taxon>
        <taxon>Pseudomonadota</taxon>
        <taxon>Alphaproteobacteria</taxon>
        <taxon>Hyphomicrobiales</taxon>
        <taxon>Brucellaceae</taxon>
        <taxon>Brucella/Ochrobactrum group</taxon>
        <taxon>Brucella</taxon>
    </lineage>
</organism>
<evidence type="ECO:0008006" key="3">
    <source>
        <dbReference type="Google" id="ProtNLM"/>
    </source>
</evidence>
<gene>
    <name evidence="1" type="ORF">J2782_003154</name>
</gene>
<sequence>MMHQYIIALLLLMPGVAFANIDEDRYSYICNHDNAIEIIIAQDKPDSLILNAFSKERIFERVSSTPLNLFKGEQGYEISFENMNQIFLTTQGVQYTCNLDAAG</sequence>
<keyword evidence="2" id="KW-1185">Reference proteome</keyword>
<name>A0ABU1MBI4_9HYPH</name>
<evidence type="ECO:0000313" key="1">
    <source>
        <dbReference type="EMBL" id="MDR6433408.1"/>
    </source>
</evidence>
<accession>A0ABU1MBI4</accession>
<protein>
    <recommendedName>
        <fullName evidence="3">C-type lysozyme inhibitor domain-containing protein</fullName>
    </recommendedName>
</protein>
<comment type="caution">
    <text evidence="1">The sequence shown here is derived from an EMBL/GenBank/DDBJ whole genome shotgun (WGS) entry which is preliminary data.</text>
</comment>
<dbReference type="RefSeq" id="WP_310014167.1">
    <property type="nucleotide sequence ID" value="NZ_JAVDQT010000005.1"/>
</dbReference>